<dbReference type="Gene3D" id="3.40.50.300">
    <property type="entry name" value="P-loop containing nucleotide triphosphate hydrolases"/>
    <property type="match status" value="1"/>
</dbReference>
<dbReference type="SUPFAM" id="SSF52540">
    <property type="entry name" value="P-loop containing nucleoside triphosphate hydrolases"/>
    <property type="match status" value="1"/>
</dbReference>
<dbReference type="InterPro" id="IPR027417">
    <property type="entry name" value="P-loop_NTPase"/>
</dbReference>
<dbReference type="InterPro" id="IPR056125">
    <property type="entry name" value="DUF7708"/>
</dbReference>
<dbReference type="SUPFAM" id="SSF48403">
    <property type="entry name" value="Ankyrin repeat"/>
    <property type="match status" value="1"/>
</dbReference>
<feature type="domain" description="GPI inositol-deacylase winged helix" evidence="2">
    <location>
        <begin position="528"/>
        <end position="601"/>
    </location>
</feature>
<dbReference type="InterPro" id="IPR056884">
    <property type="entry name" value="NPHP3-like_N"/>
</dbReference>
<reference evidence="5" key="1">
    <citation type="submission" date="2023-06" db="EMBL/GenBank/DDBJ databases">
        <title>Genome-scale phylogeny and comparative genomics of the fungal order Sordariales.</title>
        <authorList>
            <consortium name="Lawrence Berkeley National Laboratory"/>
            <person name="Hensen N."/>
            <person name="Bonometti L."/>
            <person name="Westerberg I."/>
            <person name="Brannstrom I.O."/>
            <person name="Guillou S."/>
            <person name="Cros-Aarteil S."/>
            <person name="Calhoun S."/>
            <person name="Haridas S."/>
            <person name="Kuo A."/>
            <person name="Mondo S."/>
            <person name="Pangilinan J."/>
            <person name="Riley R."/>
            <person name="LaButti K."/>
            <person name="Andreopoulos B."/>
            <person name="Lipzen A."/>
            <person name="Chen C."/>
            <person name="Yanf M."/>
            <person name="Daum C."/>
            <person name="Ng V."/>
            <person name="Clum A."/>
            <person name="Steindorff A."/>
            <person name="Ohm R."/>
            <person name="Martin F."/>
            <person name="Silar P."/>
            <person name="Natvig D."/>
            <person name="Lalanne C."/>
            <person name="Gautier V."/>
            <person name="Ament-velasquez S.L."/>
            <person name="Kruys A."/>
            <person name="Hutchinson M.I."/>
            <person name="Powell A.J."/>
            <person name="Barry K."/>
            <person name="Miller A.N."/>
            <person name="Grigoriev I.V."/>
            <person name="Debuchy R."/>
            <person name="Gladieux P."/>
            <person name="Thoren M.H."/>
            <person name="Johannesson H."/>
        </authorList>
    </citation>
    <scope>NUCLEOTIDE SEQUENCE</scope>
    <source>
        <strain evidence="5">SMH3391-2</strain>
    </source>
</reference>
<dbReference type="Gene3D" id="1.25.40.20">
    <property type="entry name" value="Ankyrin repeat-containing domain"/>
    <property type="match status" value="2"/>
</dbReference>
<dbReference type="Pfam" id="PF24883">
    <property type="entry name" value="NPHP3_N"/>
    <property type="match status" value="1"/>
</dbReference>
<keyword evidence="6" id="KW-1185">Reference proteome</keyword>
<feature type="domain" description="DUF7708" evidence="3">
    <location>
        <begin position="69"/>
        <end position="197"/>
    </location>
</feature>
<evidence type="ECO:0000259" key="4">
    <source>
        <dbReference type="Pfam" id="PF24883"/>
    </source>
</evidence>
<feature type="domain" description="Nephrocystin 3-like N-terminal" evidence="4">
    <location>
        <begin position="259"/>
        <end position="414"/>
    </location>
</feature>
<keyword evidence="1" id="KW-0677">Repeat</keyword>
<dbReference type="InterPro" id="IPR036770">
    <property type="entry name" value="Ankyrin_rpt-contain_sf"/>
</dbReference>
<evidence type="ECO:0000256" key="1">
    <source>
        <dbReference type="ARBA" id="ARBA00022737"/>
    </source>
</evidence>
<evidence type="ECO:0000259" key="2">
    <source>
        <dbReference type="Pfam" id="PF22939"/>
    </source>
</evidence>
<sequence>MATTPWLEDAYRDARQEFLLSVPRQYHQDFANFGTIDHVYTEIRDIQRQQAKTKTLVALKRIEPYLNGLKDYFGVIDTFSQVQPEIICLIWGPLKLILQLASSATTAFKKLVVLLEDVSHTLPHFKKYAESGIFDNNDQVKGVMCLFYRDILDLHLEMFKFFSKPNLHTFLESLWPQFRNKLSAIQDNVKSHKTLMTDNVMMEHVLEADKYRRHMLEQCDKRGKHEADSRFRDLSDRFSSPACKSRLQDSVETSSNTPGDWLFNDTVFQACLKGVTSKERFLWIQGIPGAGKTTATANAIRQLRTQGNTVLFAFVTHENPSFGSMTPILNSFLFQLVEANRDLVREVYEPCTGQEVSKKLIMDLFCKLGKTHASLFVVIDGLDETDSWKRAEILNTLLAILDTCDNIRIIVSSREERDVVNLLREKVVSVRVNERNGKDIESYVQAEGVTWISRLRELGADDGICKLVEDGLKDVVSKANGMFLYAKLVLKTAQFRPDIQSIMDELSNLPDGLDQAYGRLFSRFRNDPEAKTVLLWMTCSQRPLKEVEILQALIIKSSMEDFSYNQKKAFIDIWARCGPIIEMRGDAVHFVHFTAQKFLLDIQSEKFLTLQLGHLTLLEACSTYFCFKPFDHIFLQDFSEANKKELESRILSEDFILFRYAIDFWLEHAKALGQEQMPDLKDYMTTTKALARLQNDRAWDDNMEELRSEYLRQFRVFKDTPQLQRLLGRSLRFHERLETGQVVQEEDNWVYEDPTKLSLANKRFQEALESILDSCESSTHPNTCTCRTILKLYGPAVYRCKWAFCDYHRSGFSDKTTRDTHEEKTHQSRLYCPESSCSLSQLKFKTEKDLADHTTNFHQHLPTGSIIQPARLHSLATAETMAILESAVVNGDIEVTQSLLALPDELGDLDDIDFDLLLQLAVWAKSNDLIEFIISKLQDTSMAKTKKNDILGNALMLTLFTNNLDAARCLLKNGTNPEARGVVHTRLQTRYLRPNGIDIDNSRARNLVIDTAFQLPELDFLELLMRKSKYVIPRSYYSWHIRQTATNQEEFAARHLVFKRYVSSNFYRVAAFDAVRFGHAKALQICFSNGVDPNSRGRTTLVNESLLGFAIGRSVSDRTPLFYVFERIPYSPEERMNQMEVVTTLLHHGANPYCRDVQKRRSVGELRAVEEYFGMNWDTLVQRIKASEDISPEVIGG</sequence>
<organism evidence="5 6">
    <name type="scientific">Bombardia bombarda</name>
    <dbReference type="NCBI Taxonomy" id="252184"/>
    <lineage>
        <taxon>Eukaryota</taxon>
        <taxon>Fungi</taxon>
        <taxon>Dikarya</taxon>
        <taxon>Ascomycota</taxon>
        <taxon>Pezizomycotina</taxon>
        <taxon>Sordariomycetes</taxon>
        <taxon>Sordariomycetidae</taxon>
        <taxon>Sordariales</taxon>
        <taxon>Lasiosphaeriaceae</taxon>
        <taxon>Bombardia</taxon>
    </lineage>
</organism>
<dbReference type="PANTHER" id="PTHR10039:SF14">
    <property type="entry name" value="NACHT DOMAIN-CONTAINING PROTEIN"/>
    <property type="match status" value="1"/>
</dbReference>
<accession>A0AA39XMJ5</accession>
<dbReference type="InterPro" id="IPR002110">
    <property type="entry name" value="Ankyrin_rpt"/>
</dbReference>
<dbReference type="AlphaFoldDB" id="A0AA39XMJ5"/>
<proteinExistence type="predicted"/>
<name>A0AA39XMJ5_9PEZI</name>
<dbReference type="EMBL" id="JAULSR010000001">
    <property type="protein sequence ID" value="KAK0635997.1"/>
    <property type="molecule type" value="Genomic_DNA"/>
</dbReference>
<evidence type="ECO:0000313" key="6">
    <source>
        <dbReference type="Proteomes" id="UP001174934"/>
    </source>
</evidence>
<dbReference type="PANTHER" id="PTHR10039">
    <property type="entry name" value="AMELOGENIN"/>
    <property type="match status" value="1"/>
</dbReference>
<protein>
    <recommendedName>
        <fullName evidence="7">NACHT domain-containing protein</fullName>
    </recommendedName>
</protein>
<dbReference type="Pfam" id="PF22939">
    <property type="entry name" value="WHD_GPIID"/>
    <property type="match status" value="1"/>
</dbReference>
<evidence type="ECO:0000259" key="3">
    <source>
        <dbReference type="Pfam" id="PF24809"/>
    </source>
</evidence>
<gene>
    <name evidence="5" type="ORF">B0T17DRAFT_517828</name>
</gene>
<dbReference type="Pfam" id="PF24809">
    <property type="entry name" value="DUF7708"/>
    <property type="match status" value="1"/>
</dbReference>
<dbReference type="Proteomes" id="UP001174934">
    <property type="component" value="Unassembled WGS sequence"/>
</dbReference>
<dbReference type="InterPro" id="IPR054471">
    <property type="entry name" value="GPIID_WHD"/>
</dbReference>
<evidence type="ECO:0000313" key="5">
    <source>
        <dbReference type="EMBL" id="KAK0635997.1"/>
    </source>
</evidence>
<dbReference type="SMART" id="SM00248">
    <property type="entry name" value="ANK"/>
    <property type="match status" value="4"/>
</dbReference>
<evidence type="ECO:0008006" key="7">
    <source>
        <dbReference type="Google" id="ProtNLM"/>
    </source>
</evidence>
<comment type="caution">
    <text evidence="5">The sequence shown here is derived from an EMBL/GenBank/DDBJ whole genome shotgun (WGS) entry which is preliminary data.</text>
</comment>